<protein>
    <submittedName>
        <fullName evidence="1">GSS protein</fullName>
    </submittedName>
</protein>
<evidence type="ECO:0000313" key="2">
    <source>
        <dbReference type="Proteomes" id="UP000838412"/>
    </source>
</evidence>
<dbReference type="InterPro" id="IPR005615">
    <property type="entry name" value="Glutathione_synthase"/>
</dbReference>
<dbReference type="PANTHER" id="PTHR11130">
    <property type="entry name" value="GLUTATHIONE SYNTHETASE"/>
    <property type="match status" value="1"/>
</dbReference>
<reference evidence="1" key="1">
    <citation type="submission" date="2022-01" db="EMBL/GenBank/DDBJ databases">
        <authorList>
            <person name="Braso-Vives M."/>
        </authorList>
    </citation>
    <scope>NUCLEOTIDE SEQUENCE</scope>
</reference>
<evidence type="ECO:0000313" key="1">
    <source>
        <dbReference type="EMBL" id="CAH1268923.1"/>
    </source>
</evidence>
<dbReference type="GO" id="GO:0004363">
    <property type="term" value="F:glutathione synthase activity"/>
    <property type="evidence" value="ECO:0007669"/>
    <property type="project" value="InterPro"/>
</dbReference>
<dbReference type="InterPro" id="IPR014709">
    <property type="entry name" value="Glutathione_synthase_C_euk"/>
</dbReference>
<sequence>MITEVDFKFKLTSTTETITMETLVALTEVIYPPGNNIFGDDIPAALNNMADPKERTAYVVMDRIRPAVVSNYMVRPGRDPALTYMKGDEVVLNQEGGHLLRTKPFSTEDGGVLLAMPCWAARTSSNMFTYCT</sequence>
<dbReference type="Pfam" id="PF03917">
    <property type="entry name" value="GSH_synth_ATP"/>
    <property type="match status" value="1"/>
</dbReference>
<dbReference type="Gene3D" id="3.30.470.20">
    <property type="entry name" value="ATP-grasp fold, B domain"/>
    <property type="match status" value="1"/>
</dbReference>
<name>A0A8K0EWR2_BRALA</name>
<dbReference type="PANTHER" id="PTHR11130:SF0">
    <property type="entry name" value="GLUTATHIONE SYNTHETASE"/>
    <property type="match status" value="1"/>
</dbReference>
<proteinExistence type="predicted"/>
<dbReference type="AlphaFoldDB" id="A0A8K0EWR2"/>
<dbReference type="Proteomes" id="UP000838412">
    <property type="component" value="Chromosome 7"/>
</dbReference>
<dbReference type="Gene3D" id="3.30.1490.50">
    <property type="match status" value="1"/>
</dbReference>
<gene>
    <name evidence="1" type="primary">GSS</name>
    <name evidence="1" type="ORF">BLAG_LOCUS21702</name>
</gene>
<dbReference type="SUPFAM" id="SSF56059">
    <property type="entry name" value="Glutathione synthetase ATP-binding domain-like"/>
    <property type="match status" value="1"/>
</dbReference>
<keyword evidence="2" id="KW-1185">Reference proteome</keyword>
<dbReference type="GO" id="GO:0005524">
    <property type="term" value="F:ATP binding"/>
    <property type="evidence" value="ECO:0007669"/>
    <property type="project" value="InterPro"/>
</dbReference>
<dbReference type="GO" id="GO:0043295">
    <property type="term" value="F:glutathione binding"/>
    <property type="evidence" value="ECO:0007669"/>
    <property type="project" value="TreeGrafter"/>
</dbReference>
<dbReference type="GO" id="GO:0005829">
    <property type="term" value="C:cytosol"/>
    <property type="evidence" value="ECO:0007669"/>
    <property type="project" value="TreeGrafter"/>
</dbReference>
<organism evidence="1 2">
    <name type="scientific">Branchiostoma lanceolatum</name>
    <name type="common">Common lancelet</name>
    <name type="synonym">Amphioxus lanceolatum</name>
    <dbReference type="NCBI Taxonomy" id="7740"/>
    <lineage>
        <taxon>Eukaryota</taxon>
        <taxon>Metazoa</taxon>
        <taxon>Chordata</taxon>
        <taxon>Cephalochordata</taxon>
        <taxon>Leptocardii</taxon>
        <taxon>Amphioxiformes</taxon>
        <taxon>Branchiostomatidae</taxon>
        <taxon>Branchiostoma</taxon>
    </lineage>
</organism>
<dbReference type="EMBL" id="OV696692">
    <property type="protein sequence ID" value="CAH1268923.1"/>
    <property type="molecule type" value="Genomic_DNA"/>
</dbReference>
<accession>A0A8K0EWR2</accession>
<dbReference type="OrthoDB" id="2020073at2759"/>